<dbReference type="PANTHER" id="PTHR14237:SF19">
    <property type="entry name" value="MITOCHONDRIAL AMIDOXIME REDUCING COMPONENT 1"/>
    <property type="match status" value="1"/>
</dbReference>
<gene>
    <name evidence="2" type="ORF">AWB80_08258</name>
</gene>
<dbReference type="Pfam" id="PF03476">
    <property type="entry name" value="MOSC_N"/>
    <property type="match status" value="1"/>
</dbReference>
<dbReference type="InterPro" id="IPR005302">
    <property type="entry name" value="MoCF_Sase_C"/>
</dbReference>
<dbReference type="Proteomes" id="UP000054911">
    <property type="component" value="Unassembled WGS sequence"/>
</dbReference>
<evidence type="ECO:0000313" key="2">
    <source>
        <dbReference type="EMBL" id="SAL02027.1"/>
    </source>
</evidence>
<dbReference type="GO" id="GO:0003824">
    <property type="term" value="F:catalytic activity"/>
    <property type="evidence" value="ECO:0007669"/>
    <property type="project" value="InterPro"/>
</dbReference>
<dbReference type="EMBL" id="FCOE02000073">
    <property type="protein sequence ID" value="SAL02027.1"/>
    <property type="molecule type" value="Genomic_DNA"/>
</dbReference>
<dbReference type="PROSITE" id="PS51340">
    <property type="entry name" value="MOSC"/>
    <property type="match status" value="1"/>
</dbReference>
<protein>
    <submittedName>
        <fullName evidence="2">MOSC domain-containing protein</fullName>
    </submittedName>
</protein>
<sequence length="252" mass="27775">MVIDGNGTFVSQRTFPVMARIRPQLTERALVLNVHDTDASLDIPYEASTVRERVAVRVWQDRFMARDEGDAAARWFSAILGAAVRLVRFDDDVTRLASKAWTLDADAPTQFADGFPLLVTNQASLDELNARLEGKGAPAIPMDRFRPNIVLSGLQAFEEDFIDTLTINGVVLRIVKPCARCPITTVDQEHGTRDARWPNEPLDTLLGWRANPRVDGGLTFGQNAIVVEGVGGELRVGAHADVEYAFADDFPD</sequence>
<organism evidence="2 3">
    <name type="scientific">Caballeronia pedi</name>
    <dbReference type="NCBI Taxonomy" id="1777141"/>
    <lineage>
        <taxon>Bacteria</taxon>
        <taxon>Pseudomonadati</taxon>
        <taxon>Pseudomonadota</taxon>
        <taxon>Betaproteobacteria</taxon>
        <taxon>Burkholderiales</taxon>
        <taxon>Burkholderiaceae</taxon>
        <taxon>Caballeronia</taxon>
    </lineage>
</organism>
<dbReference type="SUPFAM" id="SSF50800">
    <property type="entry name" value="PK beta-barrel domain-like"/>
    <property type="match status" value="1"/>
</dbReference>
<accession>A0A158E7U5</accession>
<evidence type="ECO:0000313" key="3">
    <source>
        <dbReference type="Proteomes" id="UP000054911"/>
    </source>
</evidence>
<dbReference type="PANTHER" id="PTHR14237">
    <property type="entry name" value="MOLYBDOPTERIN COFACTOR SULFURASE MOSC"/>
    <property type="match status" value="1"/>
</dbReference>
<dbReference type="AlphaFoldDB" id="A0A158E7U5"/>
<feature type="domain" description="MOSC" evidence="1">
    <location>
        <begin position="84"/>
        <end position="243"/>
    </location>
</feature>
<dbReference type="GO" id="GO:0030151">
    <property type="term" value="F:molybdenum ion binding"/>
    <property type="evidence" value="ECO:0007669"/>
    <property type="project" value="InterPro"/>
</dbReference>
<dbReference type="GO" id="GO:0030170">
    <property type="term" value="F:pyridoxal phosphate binding"/>
    <property type="evidence" value="ECO:0007669"/>
    <property type="project" value="InterPro"/>
</dbReference>
<reference evidence="2" key="1">
    <citation type="submission" date="2016-01" db="EMBL/GenBank/DDBJ databases">
        <authorList>
            <person name="Peeters C."/>
        </authorList>
    </citation>
    <scope>NUCLEOTIDE SEQUENCE [LARGE SCALE GENOMIC DNA]</scope>
    <source>
        <strain evidence="2">LMG 29323</strain>
    </source>
</reference>
<evidence type="ECO:0000259" key="1">
    <source>
        <dbReference type="PROSITE" id="PS51340"/>
    </source>
</evidence>
<dbReference type="Pfam" id="PF03473">
    <property type="entry name" value="MOSC"/>
    <property type="match status" value="1"/>
</dbReference>
<keyword evidence="3" id="KW-1185">Reference proteome</keyword>
<dbReference type="SUPFAM" id="SSF141673">
    <property type="entry name" value="MOSC N-terminal domain-like"/>
    <property type="match status" value="1"/>
</dbReference>
<dbReference type="InterPro" id="IPR011037">
    <property type="entry name" value="Pyrv_Knase-like_insert_dom_sf"/>
</dbReference>
<dbReference type="STRING" id="1777141.AWB80_08258"/>
<name>A0A158E7U5_9BURK</name>
<proteinExistence type="predicted"/>
<dbReference type="InterPro" id="IPR005303">
    <property type="entry name" value="MOCOS_middle"/>
</dbReference>
<comment type="caution">
    <text evidence="2">The sequence shown here is derived from an EMBL/GenBank/DDBJ whole genome shotgun (WGS) entry which is preliminary data.</text>
</comment>